<dbReference type="EMBL" id="REGN01011222">
    <property type="protein sequence ID" value="RMZ97741.1"/>
    <property type="molecule type" value="Genomic_DNA"/>
</dbReference>
<dbReference type="Proteomes" id="UP000276133">
    <property type="component" value="Unassembled WGS sequence"/>
</dbReference>
<name>A0A3M7PF49_BRAPC</name>
<evidence type="ECO:0000313" key="2">
    <source>
        <dbReference type="Proteomes" id="UP000276133"/>
    </source>
</evidence>
<reference evidence="1 2" key="1">
    <citation type="journal article" date="2018" name="Sci. Rep.">
        <title>Genomic signatures of local adaptation to the degree of environmental predictability in rotifers.</title>
        <authorList>
            <person name="Franch-Gras L."/>
            <person name="Hahn C."/>
            <person name="Garcia-Roger E.M."/>
            <person name="Carmona M.J."/>
            <person name="Serra M."/>
            <person name="Gomez A."/>
        </authorList>
    </citation>
    <scope>NUCLEOTIDE SEQUENCE [LARGE SCALE GENOMIC DNA]</scope>
    <source>
        <strain evidence="1">HYR1</strain>
    </source>
</reference>
<keyword evidence="2" id="KW-1185">Reference proteome</keyword>
<gene>
    <name evidence="1" type="ORF">BpHYR1_023571</name>
</gene>
<protein>
    <submittedName>
        <fullName evidence="1">Uncharacterized protein</fullName>
    </submittedName>
</protein>
<organism evidence="1 2">
    <name type="scientific">Brachionus plicatilis</name>
    <name type="common">Marine rotifer</name>
    <name type="synonym">Brachionus muelleri</name>
    <dbReference type="NCBI Taxonomy" id="10195"/>
    <lineage>
        <taxon>Eukaryota</taxon>
        <taxon>Metazoa</taxon>
        <taxon>Spiralia</taxon>
        <taxon>Gnathifera</taxon>
        <taxon>Rotifera</taxon>
        <taxon>Eurotatoria</taxon>
        <taxon>Monogononta</taxon>
        <taxon>Pseudotrocha</taxon>
        <taxon>Ploima</taxon>
        <taxon>Brachionidae</taxon>
        <taxon>Brachionus</taxon>
    </lineage>
</organism>
<sequence length="98" mass="11474">MNMLIDSGETSSYIIPDRLPKDMANQLQQFLNNDGQVDGWYLKRADLTIRSARKTEKIKCATRQVKLRINEWVGNHEFIFANLVEEEKTYPKIDEVDK</sequence>
<evidence type="ECO:0000313" key="1">
    <source>
        <dbReference type="EMBL" id="RMZ97741.1"/>
    </source>
</evidence>
<proteinExistence type="predicted"/>
<comment type="caution">
    <text evidence="1">The sequence shown here is derived from an EMBL/GenBank/DDBJ whole genome shotgun (WGS) entry which is preliminary data.</text>
</comment>
<dbReference type="AlphaFoldDB" id="A0A3M7PF49"/>
<accession>A0A3M7PF49</accession>